<reference evidence="1 2" key="1">
    <citation type="journal article" date="2016" name="Nat. Commun.">
        <title>Ectomycorrhizal ecology is imprinted in the genome of the dominant symbiotic fungus Cenococcum geophilum.</title>
        <authorList>
            <consortium name="DOE Joint Genome Institute"/>
            <person name="Peter M."/>
            <person name="Kohler A."/>
            <person name="Ohm R.A."/>
            <person name="Kuo A."/>
            <person name="Krutzmann J."/>
            <person name="Morin E."/>
            <person name="Arend M."/>
            <person name="Barry K.W."/>
            <person name="Binder M."/>
            <person name="Choi C."/>
            <person name="Clum A."/>
            <person name="Copeland A."/>
            <person name="Grisel N."/>
            <person name="Haridas S."/>
            <person name="Kipfer T."/>
            <person name="LaButti K."/>
            <person name="Lindquist E."/>
            <person name="Lipzen A."/>
            <person name="Maire R."/>
            <person name="Meier B."/>
            <person name="Mihaltcheva S."/>
            <person name="Molinier V."/>
            <person name="Murat C."/>
            <person name="Poggeler S."/>
            <person name="Quandt C.A."/>
            <person name="Sperisen C."/>
            <person name="Tritt A."/>
            <person name="Tisserant E."/>
            <person name="Crous P.W."/>
            <person name="Henrissat B."/>
            <person name="Nehls U."/>
            <person name="Egli S."/>
            <person name="Spatafora J.W."/>
            <person name="Grigoriev I.V."/>
            <person name="Martin F.M."/>
        </authorList>
    </citation>
    <scope>NUCLEOTIDE SEQUENCE [LARGE SCALE GENOMIC DNA]</scope>
    <source>
        <strain evidence="1 2">CBS 207.34</strain>
    </source>
</reference>
<evidence type="ECO:0000313" key="2">
    <source>
        <dbReference type="Proteomes" id="UP000250140"/>
    </source>
</evidence>
<evidence type="ECO:0000313" key="1">
    <source>
        <dbReference type="EMBL" id="OCL12708.1"/>
    </source>
</evidence>
<accession>A0A8E2JX26</accession>
<organism evidence="1 2">
    <name type="scientific">Glonium stellatum</name>
    <dbReference type="NCBI Taxonomy" id="574774"/>
    <lineage>
        <taxon>Eukaryota</taxon>
        <taxon>Fungi</taxon>
        <taxon>Dikarya</taxon>
        <taxon>Ascomycota</taxon>
        <taxon>Pezizomycotina</taxon>
        <taxon>Dothideomycetes</taxon>
        <taxon>Pleosporomycetidae</taxon>
        <taxon>Gloniales</taxon>
        <taxon>Gloniaceae</taxon>
        <taxon>Glonium</taxon>
    </lineage>
</organism>
<dbReference type="AlphaFoldDB" id="A0A8E2JX26"/>
<sequence length="934" mass="107245">MAFNMDKLEQQREKFTKPKLAIKECNKRLQKQPKDPYLLAWKFELLGKADRDEASAICHNLCNRTPPITDSRLLWYIYFSTCDAKSFYRESFNSAGKDLQALWLNAAKTVKRKSEKGHIFHTLFELAARLDCWEDAQWALLNLRKEFPDKSKYFFSYIIATQLSAQKHGTLGQTSASSLASNLAYRFLSNAIKNSSVSLGSPDKISTARELRLVCQVYRKQGRGKELVDLLTNPDNQVRPIMDKNPLEFTRIVLDTMEEERMWASLWDYCLGLLPQSMTSGKEKNSEEAPKGTIQAATDWKIWKCLMDATSHLPETRKEFMTDNIFCLFLDESYSPPREFFSAWMTFAAKYSKAIPLLQICQRFWDRFYTFNCCFDDLRYFVEMLEPKNRKIFQSYASNAARSASPKVDEKQSWATWLQAEINALKFDYLLSISRPKRPKKNILEKFIRTCLLIYQVGDRFGLENHHDTGVLAVMGLVKLHYVDIQTSKRPSQRFLLQAASLLRSLTSGDKGNQNRPIVLLSIRLHTLLGLGSVALAQYSQVRTKEILHETISHLLLTRISVTHPFDSKPPSSPRTIQPDSELDLAIRAFSRTIDKLNDFLGHDFEMFHYDQTSEICDLKNRLTFSLVKHIWILERRRIARLKGVPCDEEDLDFVERNLDNLFDHRDFSVIPNFESSRSPPFDDFLSPNSYPGYDWFAHFAIVDETCSILAREPAMISSTETRIGLIKNARACPQTSLTPFEGFLSTGWHLLHIITSEVVQDQKPAQGTTSQMVEDLRQWLTSLRQLFKTWFIESEDSEASADIGGKYIMPSAFLQHGFQCLEVLQAAIKLCDTAISYLKQKSHPLKENLTKGDVEKVMGVIDDIYASIQRFARNRVDVVRRDGVKALAAQLQYGPTGEALRDVLTEGERAVFPKEYANSAEDAWTGILKVKLR</sequence>
<dbReference type="Proteomes" id="UP000250140">
    <property type="component" value="Unassembled WGS sequence"/>
</dbReference>
<name>A0A8E2JX26_9PEZI</name>
<protein>
    <recommendedName>
        <fullName evidence="3">Phagocyte signaling-impaired protein</fullName>
    </recommendedName>
</protein>
<dbReference type="Pfam" id="PF09797">
    <property type="entry name" value="NatB_MDM20"/>
    <property type="match status" value="1"/>
</dbReference>
<dbReference type="EMBL" id="KV748841">
    <property type="protein sequence ID" value="OCL12708.1"/>
    <property type="molecule type" value="Genomic_DNA"/>
</dbReference>
<dbReference type="OrthoDB" id="24670at2759"/>
<gene>
    <name evidence="1" type="ORF">AOQ84DRAFT_385922</name>
</gene>
<dbReference type="InterPro" id="IPR019183">
    <property type="entry name" value="NAA25_NatB_aux_su"/>
</dbReference>
<evidence type="ECO:0008006" key="3">
    <source>
        <dbReference type="Google" id="ProtNLM"/>
    </source>
</evidence>
<proteinExistence type="predicted"/>
<keyword evidence="2" id="KW-1185">Reference proteome</keyword>